<name>A0A3Q3EYX1_9LABR</name>
<dbReference type="SUPFAM" id="SSF49265">
    <property type="entry name" value="Fibronectin type III"/>
    <property type="match status" value="2"/>
</dbReference>
<dbReference type="Ensembl" id="ENSLBET00000013220.1">
    <property type="protein sequence ID" value="ENSLBEP00000012578.1"/>
    <property type="gene ID" value="ENSLBEG00000009653.1"/>
</dbReference>
<dbReference type="InterPro" id="IPR036116">
    <property type="entry name" value="FN3_sf"/>
</dbReference>
<keyword evidence="8" id="KW-0675">Receptor</keyword>
<dbReference type="GO" id="GO:0005886">
    <property type="term" value="C:plasma membrane"/>
    <property type="evidence" value="ECO:0007669"/>
    <property type="project" value="UniProtKB-ARBA"/>
</dbReference>
<keyword evidence="9" id="KW-0325">Glycoprotein</keyword>
<evidence type="ECO:0000313" key="12">
    <source>
        <dbReference type="Proteomes" id="UP000261660"/>
    </source>
</evidence>
<keyword evidence="6" id="KW-1133">Transmembrane helix</keyword>
<reference evidence="11" key="1">
    <citation type="submission" date="2025-08" db="UniProtKB">
        <authorList>
            <consortium name="Ensembl"/>
        </authorList>
    </citation>
    <scope>IDENTIFICATION</scope>
</reference>
<organism evidence="11 12">
    <name type="scientific">Labrus bergylta</name>
    <name type="common">ballan wrasse</name>
    <dbReference type="NCBI Taxonomy" id="56723"/>
    <lineage>
        <taxon>Eukaryota</taxon>
        <taxon>Metazoa</taxon>
        <taxon>Chordata</taxon>
        <taxon>Craniata</taxon>
        <taxon>Vertebrata</taxon>
        <taxon>Euteleostomi</taxon>
        <taxon>Actinopterygii</taxon>
        <taxon>Neopterygii</taxon>
        <taxon>Teleostei</taxon>
        <taxon>Neoteleostei</taxon>
        <taxon>Acanthomorphata</taxon>
        <taxon>Eupercaria</taxon>
        <taxon>Labriformes</taxon>
        <taxon>Labridae</taxon>
        <taxon>Labrus</taxon>
    </lineage>
</organism>
<comment type="subcellular location">
    <subcellularLocation>
        <location evidence="1">Membrane</location>
        <topology evidence="1">Single-pass type I membrane protein</topology>
    </subcellularLocation>
</comment>
<evidence type="ECO:0000259" key="10">
    <source>
        <dbReference type="PROSITE" id="PS50853"/>
    </source>
</evidence>
<evidence type="ECO:0000256" key="3">
    <source>
        <dbReference type="ARBA" id="ARBA00022692"/>
    </source>
</evidence>
<evidence type="ECO:0000256" key="5">
    <source>
        <dbReference type="ARBA" id="ARBA00022737"/>
    </source>
</evidence>
<dbReference type="Proteomes" id="UP000261660">
    <property type="component" value="Unplaced"/>
</dbReference>
<dbReference type="InParanoid" id="A0A3Q3EYX1"/>
<feature type="domain" description="Fibronectin type-III" evidence="10">
    <location>
        <begin position="109"/>
        <end position="210"/>
    </location>
</feature>
<evidence type="ECO:0000256" key="2">
    <source>
        <dbReference type="ARBA" id="ARBA00008921"/>
    </source>
</evidence>
<reference evidence="11" key="2">
    <citation type="submission" date="2025-09" db="UniProtKB">
        <authorList>
            <consortium name="Ensembl"/>
        </authorList>
    </citation>
    <scope>IDENTIFICATION</scope>
</reference>
<evidence type="ECO:0000256" key="1">
    <source>
        <dbReference type="ARBA" id="ARBA00004479"/>
    </source>
</evidence>
<evidence type="ECO:0000313" key="11">
    <source>
        <dbReference type="Ensembl" id="ENSLBEP00000012578.1"/>
    </source>
</evidence>
<dbReference type="Gene3D" id="2.60.40.10">
    <property type="entry name" value="Immunoglobulins"/>
    <property type="match status" value="3"/>
</dbReference>
<dbReference type="InterPro" id="IPR003961">
    <property type="entry name" value="FN3_dom"/>
</dbReference>
<evidence type="ECO:0000256" key="7">
    <source>
        <dbReference type="ARBA" id="ARBA00023136"/>
    </source>
</evidence>
<keyword evidence="12" id="KW-1185">Reference proteome</keyword>
<comment type="similarity">
    <text evidence="2">Belongs to the type I cytokine receptor family. Type 2 subfamily.</text>
</comment>
<proteinExistence type="inferred from homology"/>
<accession>A0A3Q3EYX1</accession>
<keyword evidence="5" id="KW-0677">Repeat</keyword>
<evidence type="ECO:0000256" key="8">
    <source>
        <dbReference type="ARBA" id="ARBA00023170"/>
    </source>
</evidence>
<dbReference type="PROSITE" id="PS50853">
    <property type="entry name" value="FN3"/>
    <property type="match status" value="1"/>
</dbReference>
<dbReference type="SMART" id="SM00060">
    <property type="entry name" value="FN3"/>
    <property type="match status" value="2"/>
</dbReference>
<keyword evidence="7" id="KW-0472">Membrane</keyword>
<dbReference type="PANTHER" id="PTHR48423">
    <property type="entry name" value="INTERLEUKIN-27 RECEPTOR SUBUNIT ALPHA"/>
    <property type="match status" value="1"/>
</dbReference>
<evidence type="ECO:0000256" key="6">
    <source>
        <dbReference type="ARBA" id="ARBA00022989"/>
    </source>
</evidence>
<protein>
    <submittedName>
        <fullName evidence="11">Interleukin-6 receptor subunit beta-like</fullName>
    </submittedName>
</protein>
<dbReference type="InterPro" id="IPR052672">
    <property type="entry name" value="Type1_Cytokine_Rcpt_Type2"/>
</dbReference>
<dbReference type="PANTHER" id="PTHR48423:SF1">
    <property type="entry name" value="INTERLEUKIN-27 RECEPTOR SUBUNIT ALPHA"/>
    <property type="match status" value="1"/>
</dbReference>
<keyword evidence="3" id="KW-0812">Transmembrane</keyword>
<evidence type="ECO:0000256" key="4">
    <source>
        <dbReference type="ARBA" id="ARBA00022729"/>
    </source>
</evidence>
<dbReference type="InterPro" id="IPR013783">
    <property type="entry name" value="Ig-like_fold"/>
</dbReference>
<keyword evidence="4" id="KW-0732">Signal</keyword>
<evidence type="ECO:0000256" key="9">
    <source>
        <dbReference type="ARBA" id="ARBA00023180"/>
    </source>
</evidence>
<dbReference type="STRING" id="56723.ENSLBEP00000012578"/>
<dbReference type="AlphaFoldDB" id="A0A3Q3EYX1"/>
<dbReference type="GeneTree" id="ENSGT00940000173416"/>
<sequence length="516" mass="57469">FLVSPSAPSRPPDVYYRVEKRDTAESFLLQLVWKDLDLLEAGGRILGYQVSYEPMRKQPLQDIFIQNVTEAIALMSVEAGNCSVTVTAFNNAGYGPAAHLSIDTQKQKTLSSVRHLWASSSSMGLLVQWEPPTDPPPSFLSLSHYALQWRSETRPSTTHWTTVDNFSTSTVIQDVDPEDSYLITVFPVYQQQCGPPHSLPASLQQGALSEAVKLRIVDVTKTTVTVVWEWQQKSGPIRVDAYEAMLSGESEGKTLSLWPDKQQHTFLNLKPNTDYSLLLLADGASRSIIAVTTDFDEVPLVATATPLMLLTVTVFIISILSRTKPAERHILDIDDFMVMDLLGPKSFITVSSTCEPSPAEGLHEEAPLLSISQLFIQMDPEYVSDAPVFTEPLLASLQTSYHPVYTVSCNYTDQDQDQDQDQEVFISEAFLQKEEESRWDFETSPHRETLVKSSFHEFMANMNSVCVYQTSCRAELVGNSSSSQGNRDVETNCSSLICENDYIANSCSPAQTTDED</sequence>
<dbReference type="CDD" id="cd00063">
    <property type="entry name" value="FN3"/>
    <property type="match status" value="1"/>
</dbReference>